<protein>
    <submittedName>
        <fullName evidence="9">BglG family transcription antiterminator</fullName>
    </submittedName>
</protein>
<dbReference type="SUPFAM" id="SSF46785">
    <property type="entry name" value="Winged helix' DNA-binding domain"/>
    <property type="match status" value="1"/>
</dbReference>
<dbReference type="PANTHER" id="PTHR30185:SF12">
    <property type="entry name" value="TRANSCRIPTIONAL REGULATOR MANR"/>
    <property type="match status" value="1"/>
</dbReference>
<dbReference type="InterPro" id="IPR002178">
    <property type="entry name" value="PTS_EIIA_type-2_dom"/>
</dbReference>
<keyword evidence="1" id="KW-0808">Transferase</keyword>
<evidence type="ECO:0000256" key="2">
    <source>
        <dbReference type="ARBA" id="ARBA00022737"/>
    </source>
</evidence>
<evidence type="ECO:0000256" key="3">
    <source>
        <dbReference type="ARBA" id="ARBA00023015"/>
    </source>
</evidence>
<keyword evidence="10" id="KW-1185">Reference proteome</keyword>
<dbReference type="CDD" id="cd00211">
    <property type="entry name" value="PTS_IIA_fru"/>
    <property type="match status" value="1"/>
</dbReference>
<keyword evidence="4" id="KW-0010">Activator</keyword>
<dbReference type="PROSITE" id="PS51372">
    <property type="entry name" value="PRD_2"/>
    <property type="match status" value="2"/>
</dbReference>
<reference evidence="10" key="1">
    <citation type="journal article" date="2019" name="Int. J. Syst. Evol. Microbiol.">
        <title>The Global Catalogue of Microorganisms (GCM) 10K type strain sequencing project: providing services to taxonomists for standard genome sequencing and annotation.</title>
        <authorList>
            <consortium name="The Broad Institute Genomics Platform"/>
            <consortium name="The Broad Institute Genome Sequencing Center for Infectious Disease"/>
            <person name="Wu L."/>
            <person name="Ma J."/>
        </authorList>
    </citation>
    <scope>NUCLEOTIDE SEQUENCE [LARGE SCALE GENOMIC DNA]</scope>
    <source>
        <strain evidence="10">IBRC-M 10703</strain>
    </source>
</reference>
<comment type="caution">
    <text evidence="9">The sequence shown here is derived from an EMBL/GenBank/DDBJ whole genome shotgun (WGS) entry which is preliminary data.</text>
</comment>
<dbReference type="Gene3D" id="3.40.50.2300">
    <property type="match status" value="1"/>
</dbReference>
<dbReference type="Pfam" id="PF00874">
    <property type="entry name" value="PRD"/>
    <property type="match status" value="2"/>
</dbReference>
<evidence type="ECO:0000256" key="1">
    <source>
        <dbReference type="ARBA" id="ARBA00022679"/>
    </source>
</evidence>
<evidence type="ECO:0000259" key="6">
    <source>
        <dbReference type="PROSITE" id="PS51094"/>
    </source>
</evidence>
<keyword evidence="2" id="KW-0677">Repeat</keyword>
<dbReference type="PROSITE" id="PS51099">
    <property type="entry name" value="PTS_EIIB_TYPE_2"/>
    <property type="match status" value="1"/>
</dbReference>
<keyword evidence="5" id="KW-0804">Transcription</keyword>
<dbReference type="InterPro" id="IPR050661">
    <property type="entry name" value="BglG_antiterminators"/>
</dbReference>
<dbReference type="PANTHER" id="PTHR30185">
    <property type="entry name" value="CRYPTIC BETA-GLUCOSIDE BGL OPERON ANTITERMINATOR"/>
    <property type="match status" value="1"/>
</dbReference>
<dbReference type="Proteomes" id="UP001595772">
    <property type="component" value="Unassembled WGS sequence"/>
</dbReference>
<dbReference type="SUPFAM" id="SSF55804">
    <property type="entry name" value="Phoshotransferase/anion transport protein"/>
    <property type="match status" value="1"/>
</dbReference>
<dbReference type="InterPro" id="IPR013011">
    <property type="entry name" value="PTS_EIIB_2"/>
</dbReference>
<evidence type="ECO:0000313" key="9">
    <source>
        <dbReference type="EMBL" id="MFC4025156.1"/>
    </source>
</evidence>
<dbReference type="Pfam" id="PF05043">
    <property type="entry name" value="Mga"/>
    <property type="match status" value="1"/>
</dbReference>
<dbReference type="Pfam" id="PF00359">
    <property type="entry name" value="PTS_EIIA_2"/>
    <property type="match status" value="1"/>
</dbReference>
<dbReference type="PROSITE" id="PS00372">
    <property type="entry name" value="PTS_EIIA_TYPE_2_HIS"/>
    <property type="match status" value="1"/>
</dbReference>
<dbReference type="Gene3D" id="1.10.1790.10">
    <property type="entry name" value="PRD domain"/>
    <property type="match status" value="2"/>
</dbReference>
<dbReference type="InterPro" id="IPR007737">
    <property type="entry name" value="Mga_HTH"/>
</dbReference>
<dbReference type="InterPro" id="IPR011608">
    <property type="entry name" value="PRD"/>
</dbReference>
<feature type="domain" description="PTS EIIB type-2" evidence="7">
    <location>
        <begin position="402"/>
        <end position="492"/>
    </location>
</feature>
<dbReference type="InterPro" id="IPR036095">
    <property type="entry name" value="PTS_EIIB-like_sf"/>
</dbReference>
<dbReference type="Pfam" id="PF08279">
    <property type="entry name" value="HTH_11"/>
    <property type="match status" value="1"/>
</dbReference>
<name>A0ABV8H4F9_9BACI</name>
<accession>A0ABV8H4F9</accession>
<dbReference type="InterPro" id="IPR016152">
    <property type="entry name" value="PTrfase/Anion_transptr"/>
</dbReference>
<proteinExistence type="predicted"/>
<evidence type="ECO:0000259" key="8">
    <source>
        <dbReference type="PROSITE" id="PS51372"/>
    </source>
</evidence>
<dbReference type="CDD" id="cd05568">
    <property type="entry name" value="PTS_IIB_bgl_like"/>
    <property type="match status" value="1"/>
</dbReference>
<evidence type="ECO:0000256" key="5">
    <source>
        <dbReference type="ARBA" id="ARBA00023163"/>
    </source>
</evidence>
<evidence type="ECO:0000256" key="4">
    <source>
        <dbReference type="ARBA" id="ARBA00023159"/>
    </source>
</evidence>
<dbReference type="InterPro" id="IPR013196">
    <property type="entry name" value="HTH_11"/>
</dbReference>
<keyword evidence="3" id="KW-0805">Transcription regulation</keyword>
<dbReference type="RefSeq" id="WP_379497647.1">
    <property type="nucleotide sequence ID" value="NZ_JBHSAO010000011.1"/>
</dbReference>
<dbReference type="Gene3D" id="3.40.930.10">
    <property type="entry name" value="Mannitol-specific EII, Chain A"/>
    <property type="match status" value="1"/>
</dbReference>
<organism evidence="9 10">
    <name type="scientific">Oceanobacillus longus</name>
    <dbReference type="NCBI Taxonomy" id="930120"/>
    <lineage>
        <taxon>Bacteria</taxon>
        <taxon>Bacillati</taxon>
        <taxon>Bacillota</taxon>
        <taxon>Bacilli</taxon>
        <taxon>Bacillales</taxon>
        <taxon>Bacillaceae</taxon>
        <taxon>Oceanobacillus</taxon>
    </lineage>
</organism>
<evidence type="ECO:0000313" key="10">
    <source>
        <dbReference type="Proteomes" id="UP001595772"/>
    </source>
</evidence>
<dbReference type="InterPro" id="IPR036388">
    <property type="entry name" value="WH-like_DNA-bd_sf"/>
</dbReference>
<dbReference type="InterPro" id="IPR036390">
    <property type="entry name" value="WH_DNA-bd_sf"/>
</dbReference>
<dbReference type="EMBL" id="JBHSAO010000011">
    <property type="protein sequence ID" value="MFC4025156.1"/>
    <property type="molecule type" value="Genomic_DNA"/>
</dbReference>
<gene>
    <name evidence="9" type="ORF">ACFOUV_15280</name>
</gene>
<dbReference type="InterPro" id="IPR036634">
    <property type="entry name" value="PRD_sf"/>
</dbReference>
<feature type="domain" description="PRD" evidence="8">
    <location>
        <begin position="290"/>
        <end position="397"/>
    </location>
</feature>
<feature type="domain" description="PRD" evidence="8">
    <location>
        <begin position="179"/>
        <end position="284"/>
    </location>
</feature>
<feature type="domain" description="PTS EIIA type-2" evidence="6">
    <location>
        <begin position="502"/>
        <end position="641"/>
    </location>
</feature>
<evidence type="ECO:0000259" key="7">
    <source>
        <dbReference type="PROSITE" id="PS51099"/>
    </source>
</evidence>
<dbReference type="PROSITE" id="PS51094">
    <property type="entry name" value="PTS_EIIA_TYPE_2"/>
    <property type="match status" value="1"/>
</dbReference>
<dbReference type="SUPFAM" id="SSF63520">
    <property type="entry name" value="PTS-regulatory domain, PRD"/>
    <property type="match status" value="2"/>
</dbReference>
<dbReference type="SUPFAM" id="SSF52794">
    <property type="entry name" value="PTS system IIB component-like"/>
    <property type="match status" value="1"/>
</dbReference>
<sequence>MNERQKKLLQILLDNHNAVVQIQDLAERLDCSEKTVRNDLKYIEGHIQEFSDAIIVRKPGIGVYLVMDEAERSLLFQRLSSRETKTQEERTIEIGYQLLTNEKPITLQHLANRYYVPKATIKKDIEEIAGWLKRFDIELVSKQRLGSATCGSELNRRSALAHLSRITTSSDDKSYVLDMFQPYEITTVRKLLQDMQLRYSIAFTDGAMESLLVHALIMIKRTRERSTVYISDEDKGKTQQTAEYDYIRWFTKQLEMVLKITLPENERVYFTWHLISSKKHQGLNLVDVSVEQEILTKVVNDLVAKVNRLTMTNYEADSILINGLTIHMHSVLNRINYGFPITNPLLAEIKKMYPYMFGMVVLALQDIKVTYNLDIPEDEAAYLVLHFQASVERMEVRREKRKKVLIVCHLGTGMSRLLEAKIKHHYQDIQVVSCIGKSDVHEYLKTNRVDIVISTVSLEKVNVPSIVISPLLEAQDRDKLNRFFDELENKKALSRKASGLMKLVERENIHLQVKQEHRFEIVEMLGNALYKKRYVEQAFTHSALIRERTSATSIGGGIAIPHGQPDLITKSTISIAVLEKPLEWGHEVVSVVFLIAISNEDHQQTREAISDIAAISEKPSIVKALVEAGNVNEFLKILESKTS</sequence>
<dbReference type="Gene3D" id="1.10.10.10">
    <property type="entry name" value="Winged helix-like DNA-binding domain superfamily/Winged helix DNA-binding domain"/>
    <property type="match status" value="2"/>
</dbReference>